<keyword evidence="10" id="KW-1185">Reference proteome</keyword>
<dbReference type="Ensembl" id="ENSGAGT00000038106.1">
    <property type="protein sequence ID" value="ENSGAGP00000033641.1"/>
    <property type="gene ID" value="ENSGAGG00000023948.1"/>
</dbReference>
<evidence type="ECO:0000313" key="9">
    <source>
        <dbReference type="Ensembl" id="ENSGAGP00000033641.1"/>
    </source>
</evidence>
<evidence type="ECO:0000256" key="1">
    <source>
        <dbReference type="ARBA" id="ARBA00004123"/>
    </source>
</evidence>
<reference evidence="10" key="1">
    <citation type="journal article" date="2017" name="PLoS ONE">
        <title>The Agassiz's desert tortoise genome provides a resource for the conservation of a threatened species.</title>
        <authorList>
            <person name="Tollis M."/>
            <person name="DeNardo D.F."/>
            <person name="Cornelius J.A."/>
            <person name="Dolby G.A."/>
            <person name="Edwards T."/>
            <person name="Henen B.T."/>
            <person name="Karl A.E."/>
            <person name="Murphy R.W."/>
            <person name="Kusumi K."/>
        </authorList>
    </citation>
    <scope>NUCLEOTIDE SEQUENCE [LARGE SCALE GENOMIC DNA]</scope>
</reference>
<evidence type="ECO:0000256" key="3">
    <source>
        <dbReference type="ARBA" id="ARBA00007321"/>
    </source>
</evidence>
<evidence type="ECO:0000313" key="10">
    <source>
        <dbReference type="Proteomes" id="UP000291020"/>
    </source>
</evidence>
<keyword evidence="6" id="KW-0539">Nucleus</keyword>
<reference evidence="9" key="3">
    <citation type="submission" date="2025-09" db="UniProtKB">
        <authorList>
            <consortium name="Ensembl"/>
        </authorList>
    </citation>
    <scope>IDENTIFICATION</scope>
</reference>
<evidence type="ECO:0000256" key="6">
    <source>
        <dbReference type="ARBA" id="ARBA00023242"/>
    </source>
</evidence>
<evidence type="ECO:0000256" key="4">
    <source>
        <dbReference type="ARBA" id="ARBA00016395"/>
    </source>
</evidence>
<feature type="coiled-coil region" evidence="8">
    <location>
        <begin position="16"/>
        <end position="67"/>
    </location>
</feature>
<protein>
    <recommendedName>
        <fullName evidence="4">Centromere protein O</fullName>
    </recommendedName>
</protein>
<organism evidence="9 10">
    <name type="scientific">Gopherus agassizii</name>
    <name type="common">Agassiz's desert tortoise</name>
    <dbReference type="NCBI Taxonomy" id="38772"/>
    <lineage>
        <taxon>Eukaryota</taxon>
        <taxon>Metazoa</taxon>
        <taxon>Chordata</taxon>
        <taxon>Craniata</taxon>
        <taxon>Vertebrata</taxon>
        <taxon>Euteleostomi</taxon>
        <taxon>Archelosauria</taxon>
        <taxon>Testudinata</taxon>
        <taxon>Testudines</taxon>
        <taxon>Cryptodira</taxon>
        <taxon>Durocryptodira</taxon>
        <taxon>Testudinoidea</taxon>
        <taxon>Testudinidae</taxon>
        <taxon>Gopherus</taxon>
    </lineage>
</organism>
<accession>A0A452IZW4</accession>
<dbReference type="GO" id="GO:0005634">
    <property type="term" value="C:nucleus"/>
    <property type="evidence" value="ECO:0007669"/>
    <property type="project" value="UniProtKB-SubCell"/>
</dbReference>
<dbReference type="Pfam" id="PF09496">
    <property type="entry name" value="CENP-O"/>
    <property type="match status" value="1"/>
</dbReference>
<dbReference type="GO" id="GO:0031511">
    <property type="term" value="C:Mis6-Sim4 complex"/>
    <property type="evidence" value="ECO:0007669"/>
    <property type="project" value="TreeGrafter"/>
</dbReference>
<dbReference type="AlphaFoldDB" id="A0A452IZW4"/>
<dbReference type="CDD" id="cd23836">
    <property type="entry name" value="DRWD-C_CENP-O"/>
    <property type="match status" value="1"/>
</dbReference>
<dbReference type="STRING" id="38772.ENSGAGP00000033641"/>
<evidence type="ECO:0000256" key="8">
    <source>
        <dbReference type="SAM" id="Coils"/>
    </source>
</evidence>
<evidence type="ECO:0000256" key="5">
    <source>
        <dbReference type="ARBA" id="ARBA00022454"/>
    </source>
</evidence>
<dbReference type="InterPro" id="IPR018464">
    <property type="entry name" value="CENP-O"/>
</dbReference>
<sequence>MEEATAYLRDGVLSHLEKLEAHARKLALKQDETQRQQENLVRLRARIQELRLQRDELQTKVNLQQVRLIRQEGPTSSNVEPVQAAETRGQALLKWKVENVKAMLQAFHLTGLSGKLTKQGVCFCISTAYEGTYLDSYYLDLLIQQPVQIRHHSVPIFIPLEQIAKKYLQTNIKCFLAMLSDHLNAYAGRKYQADQLQDHYSAFLEGTLQRNSLHNVLFFNYDVETESKTFPFRAKLVYGDLTRSLPTEATITCKAGDVSDTLVEKTAAHSNLFRHTALHKAFDSFKRAAESLDQTA</sequence>
<dbReference type="Proteomes" id="UP000291020">
    <property type="component" value="Unassembled WGS sequence"/>
</dbReference>
<keyword evidence="7" id="KW-0137">Centromere</keyword>
<dbReference type="PANTHER" id="PTHR14582">
    <property type="entry name" value="INNER KINETOCHORE SUBUNIT MAL2"/>
    <property type="match status" value="1"/>
</dbReference>
<reference evidence="9" key="2">
    <citation type="submission" date="2025-08" db="UniProtKB">
        <authorList>
            <consortium name="Ensembl"/>
        </authorList>
    </citation>
    <scope>IDENTIFICATION</scope>
</reference>
<name>A0A452IZW4_9SAUR</name>
<keyword evidence="8" id="KW-0175">Coiled coil</keyword>
<proteinExistence type="inferred from homology"/>
<comment type="subcellular location">
    <subcellularLocation>
        <location evidence="2">Chromosome</location>
        <location evidence="2">Centromere</location>
    </subcellularLocation>
    <subcellularLocation>
        <location evidence="1">Nucleus</location>
    </subcellularLocation>
</comment>
<evidence type="ECO:0000256" key="2">
    <source>
        <dbReference type="ARBA" id="ARBA00004584"/>
    </source>
</evidence>
<evidence type="ECO:0000256" key="7">
    <source>
        <dbReference type="ARBA" id="ARBA00023328"/>
    </source>
</evidence>
<comment type="similarity">
    <text evidence="3">Belongs to the CENP-O/MCM21 family.</text>
</comment>
<dbReference type="PANTHER" id="PTHR14582:SF1">
    <property type="entry name" value="CENTROMERE PROTEIN O"/>
    <property type="match status" value="1"/>
</dbReference>
<dbReference type="CDD" id="cd23835">
    <property type="entry name" value="DRWD-N_CENP-O"/>
    <property type="match status" value="1"/>
</dbReference>
<keyword evidence="5" id="KW-0158">Chromosome</keyword>